<dbReference type="GO" id="GO:0005634">
    <property type="term" value="C:nucleus"/>
    <property type="evidence" value="ECO:0007669"/>
    <property type="project" value="TreeGrafter"/>
</dbReference>
<feature type="region of interest" description="Disordered" evidence="1">
    <location>
        <begin position="166"/>
        <end position="212"/>
    </location>
</feature>
<feature type="compositionally biased region" description="Low complexity" evidence="1">
    <location>
        <begin position="179"/>
        <end position="197"/>
    </location>
</feature>
<feature type="region of interest" description="Disordered" evidence="1">
    <location>
        <begin position="365"/>
        <end position="385"/>
    </location>
</feature>
<feature type="compositionally biased region" description="Basic and acidic residues" evidence="1">
    <location>
        <begin position="41"/>
        <end position="55"/>
    </location>
</feature>
<dbReference type="Pfam" id="PF15800">
    <property type="entry name" value="CiPC"/>
    <property type="match status" value="1"/>
</dbReference>
<evidence type="ECO:0008006" key="4">
    <source>
        <dbReference type="Google" id="ProtNLM"/>
    </source>
</evidence>
<gene>
    <name evidence="2" type="ORF">ANANG_G00120510</name>
</gene>
<feature type="compositionally biased region" description="Polar residues" evidence="1">
    <location>
        <begin position="225"/>
        <end position="246"/>
    </location>
</feature>
<name>A0A9D3RXL8_ANGAN</name>
<dbReference type="PANTHER" id="PTHR34648:SF6">
    <property type="entry name" value="CLOCK-INTERACTING PACEMAKER-RELATED"/>
    <property type="match status" value="1"/>
</dbReference>
<dbReference type="GO" id="GO:0045892">
    <property type="term" value="P:negative regulation of DNA-templated transcription"/>
    <property type="evidence" value="ECO:0007669"/>
    <property type="project" value="InterPro"/>
</dbReference>
<proteinExistence type="predicted"/>
<dbReference type="GO" id="GO:0042754">
    <property type="term" value="P:negative regulation of circadian rhythm"/>
    <property type="evidence" value="ECO:0007669"/>
    <property type="project" value="InterPro"/>
</dbReference>
<dbReference type="AlphaFoldDB" id="A0A9D3RXL8"/>
<dbReference type="Proteomes" id="UP001044222">
    <property type="component" value="Chromosome 6"/>
</dbReference>
<accession>A0A9D3RXL8</accession>
<evidence type="ECO:0000313" key="3">
    <source>
        <dbReference type="Proteomes" id="UP001044222"/>
    </source>
</evidence>
<feature type="region of interest" description="Disordered" evidence="1">
    <location>
        <begin position="225"/>
        <end position="275"/>
    </location>
</feature>
<feature type="compositionally biased region" description="Polar residues" evidence="1">
    <location>
        <begin position="28"/>
        <end position="38"/>
    </location>
</feature>
<protein>
    <recommendedName>
        <fullName evidence="4">CLOCK-interacting pacemaker b</fullName>
    </recommendedName>
</protein>
<feature type="compositionally biased region" description="Basic and acidic residues" evidence="1">
    <location>
        <begin position="375"/>
        <end position="385"/>
    </location>
</feature>
<comment type="caution">
    <text evidence="2">The sequence shown here is derived from an EMBL/GenBank/DDBJ whole genome shotgun (WGS) entry which is preliminary data.</text>
</comment>
<evidence type="ECO:0000256" key="1">
    <source>
        <dbReference type="SAM" id="MobiDB-lite"/>
    </source>
</evidence>
<keyword evidence="3" id="KW-1185">Reference proteome</keyword>
<dbReference type="InterPro" id="IPR031602">
    <property type="entry name" value="CIPC"/>
</dbReference>
<organism evidence="2 3">
    <name type="scientific">Anguilla anguilla</name>
    <name type="common">European freshwater eel</name>
    <name type="synonym">Muraena anguilla</name>
    <dbReference type="NCBI Taxonomy" id="7936"/>
    <lineage>
        <taxon>Eukaryota</taxon>
        <taxon>Metazoa</taxon>
        <taxon>Chordata</taxon>
        <taxon>Craniata</taxon>
        <taxon>Vertebrata</taxon>
        <taxon>Euteleostomi</taxon>
        <taxon>Actinopterygii</taxon>
        <taxon>Neopterygii</taxon>
        <taxon>Teleostei</taxon>
        <taxon>Anguilliformes</taxon>
        <taxon>Anguillidae</taxon>
        <taxon>Anguilla</taxon>
    </lineage>
</organism>
<feature type="region of interest" description="Disordered" evidence="1">
    <location>
        <begin position="1"/>
        <end position="63"/>
    </location>
</feature>
<reference evidence="2" key="1">
    <citation type="submission" date="2021-01" db="EMBL/GenBank/DDBJ databases">
        <title>A chromosome-scale assembly of European eel, Anguilla anguilla.</title>
        <authorList>
            <person name="Henkel C."/>
            <person name="Jong-Raadsen S.A."/>
            <person name="Dufour S."/>
            <person name="Weltzien F.-A."/>
            <person name="Palstra A.P."/>
            <person name="Pelster B."/>
            <person name="Spaink H.P."/>
            <person name="Van Den Thillart G.E."/>
            <person name="Jansen H."/>
            <person name="Zahm M."/>
            <person name="Klopp C."/>
            <person name="Cedric C."/>
            <person name="Louis A."/>
            <person name="Berthelot C."/>
            <person name="Parey E."/>
            <person name="Roest Crollius H."/>
            <person name="Montfort J."/>
            <person name="Robinson-Rechavi M."/>
            <person name="Bucao C."/>
            <person name="Bouchez O."/>
            <person name="Gislard M."/>
            <person name="Lluch J."/>
            <person name="Milhes M."/>
            <person name="Lampietro C."/>
            <person name="Lopez Roques C."/>
            <person name="Donnadieu C."/>
            <person name="Braasch I."/>
            <person name="Desvignes T."/>
            <person name="Postlethwait J."/>
            <person name="Bobe J."/>
            <person name="Guiguen Y."/>
            <person name="Dirks R."/>
        </authorList>
    </citation>
    <scope>NUCLEOTIDE SEQUENCE</scope>
    <source>
        <strain evidence="2">Tag_6206</strain>
        <tissue evidence="2">Liver</tissue>
    </source>
</reference>
<dbReference type="EMBL" id="JAFIRN010000006">
    <property type="protein sequence ID" value="KAG5846960.1"/>
    <property type="molecule type" value="Genomic_DNA"/>
</dbReference>
<evidence type="ECO:0000313" key="2">
    <source>
        <dbReference type="EMBL" id="KAG5846960.1"/>
    </source>
</evidence>
<dbReference type="PANTHER" id="PTHR34648">
    <property type="entry name" value="CLOCK-INTERACTING PACEMAKER"/>
    <property type="match status" value="1"/>
</dbReference>
<sequence>MSGDAVCLRDDKRTGKIGATMSGRVRARSQQKPSSVTMSRMKVEGLKPESERDSGFSDASSEHLSALDQMDLDETAQGMYPGAQTSQLVMGAPYSGLSPMIFMNNALLKQPNDTPQSPNAWGFQPAIEMLPQPQVVFLQPMVSANPSLQRSVSMKRRRSKKYFPILKSYPKIAPHPGDSSSEQGSSCSTERSSSASSHWGRRHAQKQKSCPAGVILLTPPALPVTSSLRAPSPKQCPSLQEPSADSSGVLGNKQPGPLSDNAERAPSTSPHTEAGALAPFSWPVEQADGPPTDDDCDSKRKRFCNTYNILSQSGLLDITLRVKELIRQNRHSQGQLERLQTQAGLFREAVQSGSPEVWTRLQKAMQEAGPEAMEEEMKHAPERLP</sequence>